<reference evidence="3 4" key="1">
    <citation type="submission" date="2019-01" db="EMBL/GenBank/DDBJ databases">
        <authorList>
            <person name="Li J."/>
        </authorList>
    </citation>
    <scope>NUCLEOTIDE SEQUENCE [LARGE SCALE GENOMIC DNA]</scope>
    <source>
        <strain evidence="3 4">CCUG 35506</strain>
    </source>
</reference>
<keyword evidence="4" id="KW-1185">Reference proteome</keyword>
<accession>A0A4Q2JLQ1</accession>
<feature type="transmembrane region" description="Helical" evidence="2">
    <location>
        <begin position="106"/>
        <end position="130"/>
    </location>
</feature>
<dbReference type="RefSeq" id="WP_129231304.1">
    <property type="nucleotide sequence ID" value="NZ_SDPO01000002.1"/>
</dbReference>
<proteinExistence type="predicted"/>
<feature type="compositionally biased region" description="Low complexity" evidence="1">
    <location>
        <begin position="48"/>
        <end position="58"/>
    </location>
</feature>
<keyword evidence="2" id="KW-0472">Membrane</keyword>
<feature type="region of interest" description="Disordered" evidence="1">
    <location>
        <begin position="1"/>
        <end position="97"/>
    </location>
</feature>
<evidence type="ECO:0000256" key="2">
    <source>
        <dbReference type="SAM" id="Phobius"/>
    </source>
</evidence>
<dbReference type="AlphaFoldDB" id="A0A4Q2JLQ1"/>
<dbReference type="OrthoDB" id="5007586at2"/>
<protein>
    <submittedName>
        <fullName evidence="3">Uncharacterized protein</fullName>
    </submittedName>
</protein>
<dbReference type="Proteomes" id="UP000292935">
    <property type="component" value="Unassembled WGS sequence"/>
</dbReference>
<feature type="transmembrane region" description="Helical" evidence="2">
    <location>
        <begin position="150"/>
        <end position="175"/>
    </location>
</feature>
<dbReference type="EMBL" id="SDPO01000002">
    <property type="protein sequence ID" value="RXZ49101.1"/>
    <property type="molecule type" value="Genomic_DNA"/>
</dbReference>
<name>A0A4Q2JLQ1_9MICO</name>
<comment type="caution">
    <text evidence="3">The sequence shown here is derived from an EMBL/GenBank/DDBJ whole genome shotgun (WGS) entry which is preliminary data.</text>
</comment>
<gene>
    <name evidence="3" type="ORF">ESP57_09140</name>
</gene>
<sequence length="297" mass="30367">MTDDPASGLDPRFDPRYQRGYSGRETDAVPVAPAEKPIADPRDPVPVPVTAAETVAAPVPVPEPAAPAPTAGATSDPDPLPVSVETREDSDVFAPEPGASGPSVRAWLIAGWAVTAAVFAAGALLSWIVSSDIGYSTGSFSNEDQWLRELGWTLAPSLLTAGAMGVVVVTAVAALMPTRGDDAATEGGGPRFGRRAAWWALVGIAAVAVIGVLWAIGRVFEGSNANGSLMLDGNGNPADVADQAEVFARIELGQFAQSLVGSLALAAIAAFVALVAVEVRRATLTAGRGRSAPPDRP</sequence>
<organism evidence="3 4">
    <name type="scientific">Agromyces fucosus</name>
    <dbReference type="NCBI Taxonomy" id="41985"/>
    <lineage>
        <taxon>Bacteria</taxon>
        <taxon>Bacillati</taxon>
        <taxon>Actinomycetota</taxon>
        <taxon>Actinomycetes</taxon>
        <taxon>Micrococcales</taxon>
        <taxon>Microbacteriaceae</taxon>
        <taxon>Agromyces</taxon>
    </lineage>
</organism>
<feature type="transmembrane region" description="Helical" evidence="2">
    <location>
        <begin position="196"/>
        <end position="216"/>
    </location>
</feature>
<feature type="compositionally biased region" description="Basic and acidic residues" evidence="1">
    <location>
        <begin position="11"/>
        <end position="27"/>
    </location>
</feature>
<evidence type="ECO:0000313" key="3">
    <source>
        <dbReference type="EMBL" id="RXZ49101.1"/>
    </source>
</evidence>
<keyword evidence="2" id="KW-0812">Transmembrane</keyword>
<keyword evidence="2" id="KW-1133">Transmembrane helix</keyword>
<evidence type="ECO:0000256" key="1">
    <source>
        <dbReference type="SAM" id="MobiDB-lite"/>
    </source>
</evidence>
<feature type="transmembrane region" description="Helical" evidence="2">
    <location>
        <begin position="255"/>
        <end position="277"/>
    </location>
</feature>
<evidence type="ECO:0000313" key="4">
    <source>
        <dbReference type="Proteomes" id="UP000292935"/>
    </source>
</evidence>